<dbReference type="Pfam" id="PF14223">
    <property type="entry name" value="Retrotran_gag_2"/>
    <property type="match status" value="1"/>
</dbReference>
<keyword evidence="3" id="KW-1185">Reference proteome</keyword>
<comment type="caution">
    <text evidence="2">The sequence shown here is derived from an EMBL/GenBank/DDBJ whole genome shotgun (WGS) entry which is preliminary data.</text>
</comment>
<evidence type="ECO:0008006" key="4">
    <source>
        <dbReference type="Google" id="ProtNLM"/>
    </source>
</evidence>
<proteinExistence type="predicted"/>
<dbReference type="PANTHER" id="PTHR47481">
    <property type="match status" value="1"/>
</dbReference>
<evidence type="ECO:0000256" key="1">
    <source>
        <dbReference type="SAM" id="MobiDB-lite"/>
    </source>
</evidence>
<dbReference type="OrthoDB" id="1752352at2759"/>
<dbReference type="EMBL" id="SZYD01000016">
    <property type="protein sequence ID" value="KAD3338478.1"/>
    <property type="molecule type" value="Genomic_DNA"/>
</dbReference>
<dbReference type="PANTHER" id="PTHR47481:SF43">
    <property type="entry name" value="RETROTRANSPOSON COPIA-LIKE N-TERMINAL DOMAIN-CONTAINING PROTEIN"/>
    <property type="match status" value="1"/>
</dbReference>
<feature type="compositionally biased region" description="Polar residues" evidence="1">
    <location>
        <begin position="105"/>
        <end position="130"/>
    </location>
</feature>
<feature type="region of interest" description="Disordered" evidence="1">
    <location>
        <begin position="105"/>
        <end position="177"/>
    </location>
</feature>
<evidence type="ECO:0000313" key="3">
    <source>
        <dbReference type="Proteomes" id="UP000326396"/>
    </source>
</evidence>
<evidence type="ECO:0000313" key="2">
    <source>
        <dbReference type="EMBL" id="KAD3338478.1"/>
    </source>
</evidence>
<name>A0A5N6MFH9_9ASTR</name>
<sequence length="177" mass="19089">MSSLKSKLAKNPKDSRSVTEYLQDMRSIADDLALAQSPVTEEDLLVHILSQLGDEFGTIVAAIKVCETPVSYPELFDKLTDFERALKESAINIETAITTVNYTTRHQGHSQPSQLAHNGSFSRPNRSQIPISHASPDPTAFPISSPSSSPFITLTLTTTTSPTTAPSSPSTLPVLPP</sequence>
<organism evidence="2 3">
    <name type="scientific">Mikania micrantha</name>
    <name type="common">bitter vine</name>
    <dbReference type="NCBI Taxonomy" id="192012"/>
    <lineage>
        <taxon>Eukaryota</taxon>
        <taxon>Viridiplantae</taxon>
        <taxon>Streptophyta</taxon>
        <taxon>Embryophyta</taxon>
        <taxon>Tracheophyta</taxon>
        <taxon>Spermatophyta</taxon>
        <taxon>Magnoliopsida</taxon>
        <taxon>eudicotyledons</taxon>
        <taxon>Gunneridae</taxon>
        <taxon>Pentapetalae</taxon>
        <taxon>asterids</taxon>
        <taxon>campanulids</taxon>
        <taxon>Asterales</taxon>
        <taxon>Asteraceae</taxon>
        <taxon>Asteroideae</taxon>
        <taxon>Heliantheae alliance</taxon>
        <taxon>Eupatorieae</taxon>
        <taxon>Mikania</taxon>
    </lineage>
</organism>
<feature type="compositionally biased region" description="Low complexity" evidence="1">
    <location>
        <begin position="138"/>
        <end position="177"/>
    </location>
</feature>
<reference evidence="2 3" key="1">
    <citation type="submission" date="2019-05" db="EMBL/GenBank/DDBJ databases">
        <title>Mikania micrantha, genome provides insights into the molecular mechanism of rapid growth.</title>
        <authorList>
            <person name="Liu B."/>
        </authorList>
    </citation>
    <scope>NUCLEOTIDE SEQUENCE [LARGE SCALE GENOMIC DNA]</scope>
    <source>
        <strain evidence="2">NLD-2019</strain>
        <tissue evidence="2">Leaf</tissue>
    </source>
</reference>
<gene>
    <name evidence="2" type="ORF">E3N88_33999</name>
</gene>
<protein>
    <recommendedName>
        <fullName evidence="4">Retrotransposon gag domain-containing protein</fullName>
    </recommendedName>
</protein>
<accession>A0A5N6MFH9</accession>
<dbReference type="AlphaFoldDB" id="A0A5N6MFH9"/>
<dbReference type="Proteomes" id="UP000326396">
    <property type="component" value="Linkage Group LG6"/>
</dbReference>